<comment type="caution">
    <text evidence="1">The sequence shown here is derived from an EMBL/GenBank/DDBJ whole genome shotgun (WGS) entry which is preliminary data.</text>
</comment>
<accession>A0A5J4SR50</accession>
<dbReference type="AlphaFoldDB" id="A0A5J4SR50"/>
<evidence type="ECO:0000313" key="1">
    <source>
        <dbReference type="EMBL" id="KAA6347881.1"/>
    </source>
</evidence>
<protein>
    <submittedName>
        <fullName evidence="1">Uncharacterized protein</fullName>
    </submittedName>
</protein>
<gene>
    <name evidence="1" type="ORF">EZS27_004661</name>
</gene>
<reference evidence="1" key="1">
    <citation type="submission" date="2019-03" db="EMBL/GenBank/DDBJ databases">
        <title>Single cell metagenomics reveals metabolic interactions within the superorganism composed of flagellate Streblomastix strix and complex community of Bacteroidetes bacteria on its surface.</title>
        <authorList>
            <person name="Treitli S.C."/>
            <person name="Kolisko M."/>
            <person name="Husnik F."/>
            <person name="Keeling P."/>
            <person name="Hampl V."/>
        </authorList>
    </citation>
    <scope>NUCLEOTIDE SEQUENCE</scope>
    <source>
        <strain evidence="1">STM</strain>
    </source>
</reference>
<name>A0A5J4SR50_9ZZZZ</name>
<proteinExistence type="predicted"/>
<sequence length="202" mass="23745">MKKITVDGSEYNVPQNWSDITLKHYETFYDLRRETKIDEVLLVASISTIPYRLLSDLPLSFYNEILNTILFVFDNIQYKALSYIKDSEDNTYYVNTSQELTLGQWVDIELINENTDSKTKLSDILAIVCLKKNEKYLPELSETRKELFGSLSMDKIFPILTFFLKLNERLKRITELYLKIQKQIDQYQENTEVLQSVGVGKR</sequence>
<dbReference type="EMBL" id="SNRY01000082">
    <property type="protein sequence ID" value="KAA6347881.1"/>
    <property type="molecule type" value="Genomic_DNA"/>
</dbReference>
<organism evidence="1">
    <name type="scientific">termite gut metagenome</name>
    <dbReference type="NCBI Taxonomy" id="433724"/>
    <lineage>
        <taxon>unclassified sequences</taxon>
        <taxon>metagenomes</taxon>
        <taxon>organismal metagenomes</taxon>
    </lineage>
</organism>